<keyword evidence="3 12" id="KW-0963">Cytoplasm</keyword>
<dbReference type="OrthoDB" id="9803760at2"/>
<comment type="caution">
    <text evidence="14">The sequence shown here is derived from an EMBL/GenBank/DDBJ whole genome shotgun (WGS) entry which is preliminary data.</text>
</comment>
<dbReference type="GO" id="GO:0008760">
    <property type="term" value="F:UDP-N-acetylglucosamine 1-carboxyvinyltransferase activity"/>
    <property type="evidence" value="ECO:0007669"/>
    <property type="project" value="UniProtKB-UniRule"/>
</dbReference>
<evidence type="ECO:0000256" key="8">
    <source>
        <dbReference type="ARBA" id="ARBA00023306"/>
    </source>
</evidence>
<dbReference type="PANTHER" id="PTHR43783:SF1">
    <property type="entry name" value="UDP-N-ACETYLGLUCOSAMINE 1-CARBOXYVINYLTRANSFERASE"/>
    <property type="match status" value="1"/>
</dbReference>
<feature type="active site" description="Proton donor" evidence="12">
    <location>
        <position position="125"/>
    </location>
</feature>
<dbReference type="EC" id="2.5.1.7" evidence="12"/>
<evidence type="ECO:0000256" key="6">
    <source>
        <dbReference type="ARBA" id="ARBA00022960"/>
    </source>
</evidence>
<gene>
    <name evidence="12 14" type="primary">murA</name>
    <name evidence="14" type="ORF">DQ393_01755</name>
</gene>
<evidence type="ECO:0000313" key="15">
    <source>
        <dbReference type="Proteomes" id="UP000251205"/>
    </source>
</evidence>
<keyword evidence="5 12" id="KW-0808">Transferase</keyword>
<dbReference type="Proteomes" id="UP000251205">
    <property type="component" value="Unassembled WGS sequence"/>
</dbReference>
<feature type="binding site" evidence="12">
    <location>
        <begin position="30"/>
        <end position="31"/>
    </location>
    <ligand>
        <name>phosphoenolpyruvate</name>
        <dbReference type="ChEBI" id="CHEBI:58702"/>
    </ligand>
</feature>
<evidence type="ECO:0000256" key="9">
    <source>
        <dbReference type="ARBA" id="ARBA00023316"/>
    </source>
</evidence>
<evidence type="ECO:0000256" key="3">
    <source>
        <dbReference type="ARBA" id="ARBA00022490"/>
    </source>
</evidence>
<comment type="similarity">
    <text evidence="10 12">Belongs to the EPSP synthase family. MurA subfamily.</text>
</comment>
<dbReference type="Gene3D" id="3.65.10.10">
    <property type="entry name" value="Enolpyruvate transferase domain"/>
    <property type="match status" value="2"/>
</dbReference>
<dbReference type="PANTHER" id="PTHR43783">
    <property type="entry name" value="UDP-N-ACETYLGLUCOSAMINE 1-CARBOXYVINYLTRANSFERASE"/>
    <property type="match status" value="1"/>
</dbReference>
<feature type="binding site" evidence="12">
    <location>
        <position position="101"/>
    </location>
    <ligand>
        <name>UDP-N-acetyl-alpha-D-glucosamine</name>
        <dbReference type="ChEBI" id="CHEBI:57705"/>
    </ligand>
</feature>
<dbReference type="NCBIfam" id="TIGR01072">
    <property type="entry name" value="murA"/>
    <property type="match status" value="1"/>
</dbReference>
<comment type="catalytic activity">
    <reaction evidence="11 12">
        <text>phosphoenolpyruvate + UDP-N-acetyl-alpha-D-glucosamine = UDP-N-acetyl-3-O-(1-carboxyvinyl)-alpha-D-glucosamine + phosphate</text>
        <dbReference type="Rhea" id="RHEA:18681"/>
        <dbReference type="ChEBI" id="CHEBI:43474"/>
        <dbReference type="ChEBI" id="CHEBI:57705"/>
        <dbReference type="ChEBI" id="CHEBI:58702"/>
        <dbReference type="ChEBI" id="CHEBI:68483"/>
        <dbReference type="EC" id="2.5.1.7"/>
    </reaction>
</comment>
<dbReference type="AlphaFoldDB" id="A0A329YJC2"/>
<dbReference type="UniPathway" id="UPA00219"/>
<dbReference type="SUPFAM" id="SSF55205">
    <property type="entry name" value="EPT/RTPC-like"/>
    <property type="match status" value="1"/>
</dbReference>
<keyword evidence="4 12" id="KW-0132">Cell division</keyword>
<evidence type="ECO:0000256" key="2">
    <source>
        <dbReference type="ARBA" id="ARBA00004752"/>
    </source>
</evidence>
<dbReference type="EMBL" id="QMKK01000016">
    <property type="protein sequence ID" value="RAX43343.1"/>
    <property type="molecule type" value="Genomic_DNA"/>
</dbReference>
<keyword evidence="7 12" id="KW-0573">Peptidoglycan synthesis</keyword>
<dbReference type="InterPro" id="IPR005750">
    <property type="entry name" value="UDP_GlcNAc_COvinyl_MurA"/>
</dbReference>
<reference evidence="14 15" key="1">
    <citation type="submission" date="2018-06" db="EMBL/GenBank/DDBJ databases">
        <title>Whole Genome Sequence of an efficient microsymbiont, Rhizobium tropici.</title>
        <authorList>
            <person name="Srinivasan R."/>
            <person name="Singh H.V."/>
            <person name="Srivastava R."/>
            <person name="Kumari B."/>
            <person name="Radhakrishna A."/>
        </authorList>
    </citation>
    <scope>NUCLEOTIDE SEQUENCE [LARGE SCALE GENOMIC DNA]</scope>
    <source>
        <strain evidence="14 15">IGFRI Rhizo-19</strain>
    </source>
</reference>
<name>A0A329YJC2_RHITR</name>
<evidence type="ECO:0000256" key="4">
    <source>
        <dbReference type="ARBA" id="ARBA00022618"/>
    </source>
</evidence>
<dbReference type="InterPro" id="IPR013792">
    <property type="entry name" value="RNA3'P_cycl/enolpyr_Trfase_a/b"/>
</dbReference>
<dbReference type="Pfam" id="PF00275">
    <property type="entry name" value="EPSP_synthase"/>
    <property type="match status" value="1"/>
</dbReference>
<dbReference type="InterPro" id="IPR036968">
    <property type="entry name" value="Enolpyruvate_Tfrase_sf"/>
</dbReference>
<dbReference type="GO" id="GO:0019277">
    <property type="term" value="P:UDP-N-acetylgalactosamine biosynthetic process"/>
    <property type="evidence" value="ECO:0007669"/>
    <property type="project" value="InterPro"/>
</dbReference>
<proteinExistence type="inferred from homology"/>
<keyword evidence="6 12" id="KW-0133">Cell shape</keyword>
<dbReference type="NCBIfam" id="NF006873">
    <property type="entry name" value="PRK09369.1"/>
    <property type="match status" value="1"/>
</dbReference>
<dbReference type="InterPro" id="IPR050068">
    <property type="entry name" value="MurA_subfamily"/>
</dbReference>
<keyword evidence="9 12" id="KW-0961">Cell wall biogenesis/degradation</keyword>
<evidence type="ECO:0000256" key="7">
    <source>
        <dbReference type="ARBA" id="ARBA00022984"/>
    </source>
</evidence>
<evidence type="ECO:0000256" key="10">
    <source>
        <dbReference type="ARBA" id="ARBA00038367"/>
    </source>
</evidence>
<evidence type="ECO:0000256" key="11">
    <source>
        <dbReference type="ARBA" id="ARBA00047527"/>
    </source>
</evidence>
<evidence type="ECO:0000313" key="14">
    <source>
        <dbReference type="EMBL" id="RAX43343.1"/>
    </source>
</evidence>
<dbReference type="RefSeq" id="WP_112340101.1">
    <property type="nucleotide sequence ID" value="NZ_QMKK01000016.1"/>
</dbReference>
<evidence type="ECO:0000256" key="1">
    <source>
        <dbReference type="ARBA" id="ARBA00004496"/>
    </source>
</evidence>
<evidence type="ECO:0000256" key="5">
    <source>
        <dbReference type="ARBA" id="ARBA00022679"/>
    </source>
</evidence>
<dbReference type="CDD" id="cd01555">
    <property type="entry name" value="UdpNAET"/>
    <property type="match status" value="1"/>
</dbReference>
<feature type="binding site" evidence="12">
    <location>
        <position position="320"/>
    </location>
    <ligand>
        <name>UDP-N-acetyl-alpha-D-glucosamine</name>
        <dbReference type="ChEBI" id="CHEBI:57705"/>
    </ligand>
</feature>
<dbReference type="GO" id="GO:0051301">
    <property type="term" value="P:cell division"/>
    <property type="evidence" value="ECO:0007669"/>
    <property type="project" value="UniProtKB-KW"/>
</dbReference>
<dbReference type="InterPro" id="IPR001986">
    <property type="entry name" value="Enolpyruvate_Tfrase_dom"/>
</dbReference>
<evidence type="ECO:0000256" key="12">
    <source>
        <dbReference type="HAMAP-Rule" id="MF_00111"/>
    </source>
</evidence>
<dbReference type="GO" id="GO:0009252">
    <property type="term" value="P:peptidoglycan biosynthetic process"/>
    <property type="evidence" value="ECO:0007669"/>
    <property type="project" value="UniProtKB-UniRule"/>
</dbReference>
<dbReference type="HAMAP" id="MF_00111">
    <property type="entry name" value="MurA"/>
    <property type="match status" value="1"/>
</dbReference>
<feature type="domain" description="Enolpyruvate transferase" evidence="13">
    <location>
        <begin position="15"/>
        <end position="422"/>
    </location>
</feature>
<sequence>MARALPHERIQYVVEGGFKLSGEIEPSGNKNAALPIIAASLLTDQRVELSNVPRIRDVEALVELIQSVGANVRWLGRNELEIEARELRPANLDPDLCARIRASILLAGPMLARCGEITLPPPGGDVIGRRRVDTHFLALEQLGARIEVNSVYSFRTEGLRGADVFLDEPSVTATENALCAAVFAEGTTILRNCASEPHVQDLARFLIAMGARIEGVGTNMMTIHGGQRLGGASHRIGPDHNEVGSLIGLAAVTGSEITIRRAGVEHLRSTLMTFERLGIRCQIDGDDLIIRSGQEMKIQPDFGGHIPKIEDQPWPAFPADTMSIAIVTASQCDGVVLMFEKMFESRMFFVDKLIAMGARIVLCDPHRAIVAGPSKLRAAQLESPDIRAGMAMLIAAMCAEGTSVINNAQQIERGYERIEERLNAMGARITRIPPRTPSPLGEKVPSGG</sequence>
<feature type="binding site" evidence="12">
    <location>
        <position position="342"/>
    </location>
    <ligand>
        <name>UDP-N-acetyl-alpha-D-glucosamine</name>
        <dbReference type="ChEBI" id="CHEBI:57705"/>
    </ligand>
</feature>
<evidence type="ECO:0000259" key="13">
    <source>
        <dbReference type="Pfam" id="PF00275"/>
    </source>
</evidence>
<protein>
    <recommendedName>
        <fullName evidence="12">UDP-N-acetylglucosamine 1-carboxyvinyltransferase</fullName>
        <ecNumber evidence="12">2.5.1.7</ecNumber>
    </recommendedName>
    <alternativeName>
        <fullName evidence="12">Enoylpyruvate transferase</fullName>
    </alternativeName>
    <alternativeName>
        <fullName evidence="12">UDP-N-acetylglucosamine enolpyruvyl transferase</fullName>
        <shortName evidence="12">EPT</shortName>
    </alternativeName>
</protein>
<organism evidence="14 15">
    <name type="scientific">Rhizobium tropici</name>
    <dbReference type="NCBI Taxonomy" id="398"/>
    <lineage>
        <taxon>Bacteria</taxon>
        <taxon>Pseudomonadati</taxon>
        <taxon>Pseudomonadota</taxon>
        <taxon>Alphaproteobacteria</taxon>
        <taxon>Hyphomicrobiales</taxon>
        <taxon>Rhizobiaceae</taxon>
        <taxon>Rhizobium/Agrobacterium group</taxon>
        <taxon>Rhizobium</taxon>
    </lineage>
</organism>
<comment type="pathway">
    <text evidence="2 12">Cell wall biogenesis; peptidoglycan biosynthesis.</text>
</comment>
<dbReference type="GO" id="GO:0008360">
    <property type="term" value="P:regulation of cell shape"/>
    <property type="evidence" value="ECO:0007669"/>
    <property type="project" value="UniProtKB-KW"/>
</dbReference>
<keyword evidence="8 12" id="KW-0131">Cell cycle</keyword>
<accession>A0A329YJC2</accession>
<comment type="function">
    <text evidence="12">Cell wall formation. Adds enolpyruvyl to UDP-N-acetylglucosamine.</text>
</comment>
<dbReference type="GO" id="GO:0005737">
    <property type="term" value="C:cytoplasm"/>
    <property type="evidence" value="ECO:0007669"/>
    <property type="project" value="UniProtKB-SubCell"/>
</dbReference>
<comment type="subcellular location">
    <subcellularLocation>
        <location evidence="1 12">Cytoplasm</location>
    </subcellularLocation>
</comment>
<dbReference type="GO" id="GO:0071555">
    <property type="term" value="P:cell wall organization"/>
    <property type="evidence" value="ECO:0007669"/>
    <property type="project" value="UniProtKB-KW"/>
</dbReference>
<comment type="caution">
    <text evidence="12">Lacks conserved residue(s) required for the propagation of feature annotation.</text>
</comment>